<feature type="domain" description="C2H2-type" evidence="7">
    <location>
        <begin position="582"/>
        <end position="609"/>
    </location>
</feature>
<feature type="domain" description="C2H2-type" evidence="7">
    <location>
        <begin position="365"/>
        <end position="392"/>
    </location>
</feature>
<dbReference type="PROSITE" id="PS50157">
    <property type="entry name" value="ZINC_FINGER_C2H2_2"/>
    <property type="match status" value="14"/>
</dbReference>
<evidence type="ECO:0000259" key="7">
    <source>
        <dbReference type="PROSITE" id="PS50157"/>
    </source>
</evidence>
<protein>
    <submittedName>
        <fullName evidence="9 10">Zinc finger protein 708</fullName>
    </submittedName>
</protein>
<evidence type="ECO:0000256" key="3">
    <source>
        <dbReference type="ARBA" id="ARBA00022771"/>
    </source>
</evidence>
<feature type="domain" description="C2H2-type" evidence="7">
    <location>
        <begin position="337"/>
        <end position="364"/>
    </location>
</feature>
<dbReference type="PANTHER" id="PTHR24379:SF121">
    <property type="entry name" value="C2H2-TYPE DOMAIN-CONTAINING PROTEIN"/>
    <property type="match status" value="1"/>
</dbReference>
<dbReference type="Pfam" id="PF00096">
    <property type="entry name" value="zf-C2H2"/>
    <property type="match status" value="8"/>
</dbReference>
<keyword evidence="2" id="KW-0677">Repeat</keyword>
<feature type="domain" description="C2H2-type" evidence="7">
    <location>
        <begin position="393"/>
        <end position="420"/>
    </location>
</feature>
<evidence type="ECO:0000256" key="5">
    <source>
        <dbReference type="PROSITE-ProRule" id="PRU00042"/>
    </source>
</evidence>
<feature type="domain" description="C2H2-type" evidence="7">
    <location>
        <begin position="694"/>
        <end position="721"/>
    </location>
</feature>
<evidence type="ECO:0000313" key="8">
    <source>
        <dbReference type="Proteomes" id="UP000694888"/>
    </source>
</evidence>
<evidence type="ECO:0000256" key="6">
    <source>
        <dbReference type="SAM" id="MobiDB-lite"/>
    </source>
</evidence>
<feature type="region of interest" description="Disordered" evidence="6">
    <location>
        <begin position="158"/>
        <end position="196"/>
    </location>
</feature>
<reference evidence="9 10" key="1">
    <citation type="submission" date="2025-05" db="UniProtKB">
        <authorList>
            <consortium name="RefSeq"/>
        </authorList>
    </citation>
    <scope>IDENTIFICATION</scope>
</reference>
<feature type="region of interest" description="Disordered" evidence="6">
    <location>
        <begin position="93"/>
        <end position="118"/>
    </location>
</feature>
<keyword evidence="4" id="KW-0862">Zinc</keyword>
<dbReference type="PROSITE" id="PS00028">
    <property type="entry name" value="ZINC_FINGER_C2H2_1"/>
    <property type="match status" value="13"/>
</dbReference>
<gene>
    <name evidence="9 10" type="primary">LOC101854488</name>
</gene>
<feature type="domain" description="C2H2-type" evidence="7">
    <location>
        <begin position="750"/>
        <end position="777"/>
    </location>
</feature>
<feature type="compositionally biased region" description="Acidic residues" evidence="6">
    <location>
        <begin position="165"/>
        <end position="175"/>
    </location>
</feature>
<dbReference type="RefSeq" id="XP_035824817.1">
    <property type="nucleotide sequence ID" value="XM_035968924.1"/>
</dbReference>
<dbReference type="SMART" id="SM00355">
    <property type="entry name" value="ZnF_C2H2"/>
    <property type="match status" value="14"/>
</dbReference>
<dbReference type="InterPro" id="IPR036236">
    <property type="entry name" value="Znf_C2H2_sf"/>
</dbReference>
<accession>A0ABM1VQX4</accession>
<feature type="compositionally biased region" description="Basic and acidic residues" evidence="6">
    <location>
        <begin position="93"/>
        <end position="104"/>
    </location>
</feature>
<feature type="domain" description="C2H2-type" evidence="7">
    <location>
        <begin position="666"/>
        <end position="693"/>
    </location>
</feature>
<feature type="domain" description="C2H2-type" evidence="7">
    <location>
        <begin position="778"/>
        <end position="802"/>
    </location>
</feature>
<feature type="compositionally biased region" description="Basic and acidic residues" evidence="6">
    <location>
        <begin position="13"/>
        <end position="25"/>
    </location>
</feature>
<feature type="domain" description="C2H2-type" evidence="7">
    <location>
        <begin position="421"/>
        <end position="448"/>
    </location>
</feature>
<evidence type="ECO:0000313" key="9">
    <source>
        <dbReference type="RefSeq" id="XP_035824816.1"/>
    </source>
</evidence>
<feature type="domain" description="C2H2-type" evidence="7">
    <location>
        <begin position="554"/>
        <end position="581"/>
    </location>
</feature>
<evidence type="ECO:0000313" key="10">
    <source>
        <dbReference type="RefSeq" id="XP_035824817.1"/>
    </source>
</evidence>
<keyword evidence="1" id="KW-0479">Metal-binding</keyword>
<sequence length="802" mass="91221">MENVSSIVCEEDITGHDLHSNRPEDVPVSESKCSEIKVKEEPRSDCSGDENCSCDHEVKTEPLEEGMTENSFGVALNVEGVVKPRNVSEREWQDFSKIGKTEEQMRDDEEVNAAPELSGNSSRLAEKFPLLSSFMKSLQLMNGGSELLNAASRNNLSYDAPTNPADEDLSNEEETGSPTENLTVFFSERDADSSSDKIYPVRDMTPHIGESHGLGFSPSRSNNSPLWCEPSTSTASFFKEEKGENMGQEQNKKDEGHARLDTTLRLKQLLLKRAGSKTSLDNVFSDGKSNLVSHEEQCALEKTGGKLVKPGRDGSQLIEKLGLNHLQTVKKKRGKVHKCDVCDAVFSQKKDLKYHSFKHTGEKPYRCDVCDARFRRANALTRHTLIHTGEKPYRCDLCDVRFRHNNVLKRHILTHTGEKPYQCDLCDARFTQKSKLKCHILKHKGEKPFTCDVCNKDFYCNSKLKRHALVHSNKKPFKIFTCDAEMKADAVEKQGLLQTKKKAYKSDTNLKTNILKQYSLIPTENEPIKSDVNFKAISNIFLPAALKQIEEKPFKCGLCDAKFSLRSSLKQHGLVHMGERPFKCDVCDARFKRMNTLTRHKLTHTGERPYKCDICGSRFSRISTFRTHVFIHTEEKPYKCDVCGAGFTSRYDLKVHTSRHTGETPYKCNVCRRKYYGKARFKKHACVRTVDKPRKCAVCGSVFTNNATLRQHTLIHIGDKPHRCDVCGKSFRQQSTLRQHTLIHTGEKPHKCVVCDARFRKRHTLKRHFLMHTGEKPYRCDLCGASFSRLDHTKLHISKHLA</sequence>
<keyword evidence="8" id="KW-1185">Reference proteome</keyword>
<name>A0ABM1VQX4_APLCA</name>
<dbReference type="GeneID" id="101854488"/>
<evidence type="ECO:0000256" key="4">
    <source>
        <dbReference type="ARBA" id="ARBA00022833"/>
    </source>
</evidence>
<feature type="region of interest" description="Disordered" evidence="6">
    <location>
        <begin position="1"/>
        <end position="28"/>
    </location>
</feature>
<evidence type="ECO:0000256" key="1">
    <source>
        <dbReference type="ARBA" id="ARBA00022723"/>
    </source>
</evidence>
<dbReference type="Gene3D" id="3.30.160.60">
    <property type="entry name" value="Classic Zinc Finger"/>
    <property type="match status" value="14"/>
</dbReference>
<evidence type="ECO:0000256" key="2">
    <source>
        <dbReference type="ARBA" id="ARBA00022737"/>
    </source>
</evidence>
<feature type="domain" description="C2H2-type" evidence="7">
    <location>
        <begin position="610"/>
        <end position="637"/>
    </location>
</feature>
<dbReference type="RefSeq" id="XP_035824816.1">
    <property type="nucleotide sequence ID" value="XM_035968923.1"/>
</dbReference>
<dbReference type="SUPFAM" id="SSF57667">
    <property type="entry name" value="beta-beta-alpha zinc fingers"/>
    <property type="match status" value="8"/>
</dbReference>
<keyword evidence="3 5" id="KW-0863">Zinc-finger</keyword>
<feature type="domain" description="C2H2-type" evidence="7">
    <location>
        <begin position="638"/>
        <end position="665"/>
    </location>
</feature>
<dbReference type="Proteomes" id="UP000694888">
    <property type="component" value="Unplaced"/>
</dbReference>
<proteinExistence type="predicted"/>
<feature type="domain" description="C2H2-type" evidence="7">
    <location>
        <begin position="449"/>
        <end position="476"/>
    </location>
</feature>
<dbReference type="PANTHER" id="PTHR24379">
    <property type="entry name" value="KRAB AND ZINC FINGER DOMAIN-CONTAINING"/>
    <property type="match status" value="1"/>
</dbReference>
<dbReference type="InterPro" id="IPR013087">
    <property type="entry name" value="Znf_C2H2_type"/>
</dbReference>
<feature type="domain" description="C2H2-type" evidence="7">
    <location>
        <begin position="722"/>
        <end position="749"/>
    </location>
</feature>
<dbReference type="Pfam" id="PF13912">
    <property type="entry name" value="zf-C2H2_6"/>
    <property type="match status" value="1"/>
</dbReference>
<organism evidence="8 9">
    <name type="scientific">Aplysia californica</name>
    <name type="common">California sea hare</name>
    <dbReference type="NCBI Taxonomy" id="6500"/>
    <lineage>
        <taxon>Eukaryota</taxon>
        <taxon>Metazoa</taxon>
        <taxon>Spiralia</taxon>
        <taxon>Lophotrochozoa</taxon>
        <taxon>Mollusca</taxon>
        <taxon>Gastropoda</taxon>
        <taxon>Heterobranchia</taxon>
        <taxon>Euthyneura</taxon>
        <taxon>Tectipleura</taxon>
        <taxon>Aplysiida</taxon>
        <taxon>Aplysioidea</taxon>
        <taxon>Aplysiidae</taxon>
        <taxon>Aplysia</taxon>
    </lineage>
</organism>